<sequence>MTTTSLRRPTDLPMGRPQPPRGIRPAQARVSWGWVLLALAALAAAVTVAVLNSGTCYHGDCRVAVAGGPIGWFAVGMLLVQAVWALVIAVRPAPQD</sequence>
<keyword evidence="4" id="KW-1185">Reference proteome</keyword>
<dbReference type="RefSeq" id="WP_342372971.1">
    <property type="nucleotide sequence ID" value="NZ_CP115965.1"/>
</dbReference>
<proteinExistence type="predicted"/>
<evidence type="ECO:0000313" key="4">
    <source>
        <dbReference type="Proteomes" id="UP001434337"/>
    </source>
</evidence>
<feature type="transmembrane region" description="Helical" evidence="2">
    <location>
        <begin position="70"/>
        <end position="90"/>
    </location>
</feature>
<evidence type="ECO:0000313" key="3">
    <source>
        <dbReference type="EMBL" id="WZW99205.1"/>
    </source>
</evidence>
<protein>
    <submittedName>
        <fullName evidence="3">Uncharacterized protein</fullName>
    </submittedName>
</protein>
<keyword evidence="2" id="KW-0812">Transmembrane</keyword>
<dbReference type="EMBL" id="CP115965">
    <property type="protein sequence ID" value="WZW99205.1"/>
    <property type="molecule type" value="Genomic_DNA"/>
</dbReference>
<evidence type="ECO:0000256" key="1">
    <source>
        <dbReference type="SAM" id="MobiDB-lite"/>
    </source>
</evidence>
<reference evidence="3 4" key="1">
    <citation type="journal article" date="2023" name="Environ Microbiome">
        <title>A coral-associated actinobacterium mitigates coral bleaching under heat stress.</title>
        <authorList>
            <person name="Li J."/>
            <person name="Zou Y."/>
            <person name="Li Q."/>
            <person name="Zhang J."/>
            <person name="Bourne D.G."/>
            <person name="Lyu Y."/>
            <person name="Liu C."/>
            <person name="Zhang S."/>
        </authorList>
    </citation>
    <scope>NUCLEOTIDE SEQUENCE [LARGE SCALE GENOMIC DNA]</scope>
    <source>
        <strain evidence="3 4">SCSIO 13291</strain>
    </source>
</reference>
<keyword evidence="2" id="KW-0472">Membrane</keyword>
<accession>A0ABZ3C8U3</accession>
<keyword evidence="2" id="KW-1133">Transmembrane helix</keyword>
<name>A0ABZ3C8U3_9ACTN</name>
<evidence type="ECO:0000256" key="2">
    <source>
        <dbReference type="SAM" id="Phobius"/>
    </source>
</evidence>
<dbReference type="Proteomes" id="UP001434337">
    <property type="component" value="Chromosome"/>
</dbReference>
<organism evidence="3 4">
    <name type="scientific">Propioniciclava soli</name>
    <dbReference type="NCBI Taxonomy" id="2775081"/>
    <lineage>
        <taxon>Bacteria</taxon>
        <taxon>Bacillati</taxon>
        <taxon>Actinomycetota</taxon>
        <taxon>Actinomycetes</taxon>
        <taxon>Propionibacteriales</taxon>
        <taxon>Propionibacteriaceae</taxon>
        <taxon>Propioniciclava</taxon>
    </lineage>
</organism>
<gene>
    <name evidence="3" type="ORF">PCC79_03110</name>
</gene>
<feature type="region of interest" description="Disordered" evidence="1">
    <location>
        <begin position="1"/>
        <end position="24"/>
    </location>
</feature>
<feature type="transmembrane region" description="Helical" evidence="2">
    <location>
        <begin position="30"/>
        <end position="50"/>
    </location>
</feature>